<dbReference type="Proteomes" id="UP000320585">
    <property type="component" value="Chromosome"/>
</dbReference>
<dbReference type="EC" id="2.6.1.-" evidence="3"/>
<keyword evidence="3" id="KW-0032">Aminotransferase</keyword>
<sequence length="308" mass="34517">MRYPDVKCRDLIKALSERYHVNETNIVVGNGATELMYAILRIINPDLVLIPAPSFSEYRLSAEAAGAKVLSLMSEPAASFKAFMEEVKNNIQQNSLIYVGNPNNPDGLLLDSRDLSDLIEIADAASSFLVIDESFIDFVGDEYSYRNLSETHSNVIIVTSLTKFYAVPGLRIGCAFLPQAIRDQVNQNLVPWNVNGLAQLYMVHAVKDNEYIEESSSFCLMQRAKLVERLKEFPEIKVYPGTVNFVLCELLVKGMDAKALQAKLIHYGIIIRKCGNYEGLDDSFFRVAVRSDIENNKLINALHEVLAK</sequence>
<dbReference type="KEGG" id="dho:Dia5BBH33_09480"/>
<dbReference type="SUPFAM" id="SSF53383">
    <property type="entry name" value="PLP-dependent transferases"/>
    <property type="match status" value="1"/>
</dbReference>
<keyword evidence="3" id="KW-0808">Transferase</keyword>
<dbReference type="Gene3D" id="3.90.1150.10">
    <property type="entry name" value="Aspartate Aminotransferase, domain 1"/>
    <property type="match status" value="1"/>
</dbReference>
<evidence type="ECO:0000259" key="4">
    <source>
        <dbReference type="Pfam" id="PF00155"/>
    </source>
</evidence>
<accession>A0A8D5A128</accession>
<dbReference type="Gene3D" id="3.40.640.10">
    <property type="entry name" value="Type I PLP-dependent aspartate aminotransferase-like (Major domain)"/>
    <property type="match status" value="1"/>
</dbReference>
<organism evidence="5 6">
    <name type="scientific">Dialister hominis</name>
    <dbReference type="NCBI Taxonomy" id="2582419"/>
    <lineage>
        <taxon>Bacteria</taxon>
        <taxon>Bacillati</taxon>
        <taxon>Bacillota</taxon>
        <taxon>Negativicutes</taxon>
        <taxon>Veillonellales</taxon>
        <taxon>Veillonellaceae</taxon>
        <taxon>Dialister</taxon>
    </lineage>
</organism>
<keyword evidence="6" id="KW-1185">Reference proteome</keyword>
<dbReference type="CDD" id="cd00609">
    <property type="entry name" value="AAT_like"/>
    <property type="match status" value="1"/>
</dbReference>
<evidence type="ECO:0000313" key="5">
    <source>
        <dbReference type="EMBL" id="BBK25013.1"/>
    </source>
</evidence>
<feature type="domain" description="Aminotransferase class I/classII large" evidence="4">
    <location>
        <begin position="2"/>
        <end position="302"/>
    </location>
</feature>
<evidence type="ECO:0000256" key="2">
    <source>
        <dbReference type="ARBA" id="ARBA00022898"/>
    </source>
</evidence>
<dbReference type="InterPro" id="IPR015421">
    <property type="entry name" value="PyrdxlP-dep_Trfase_major"/>
</dbReference>
<dbReference type="AlphaFoldDB" id="A0A8D5A128"/>
<evidence type="ECO:0000256" key="3">
    <source>
        <dbReference type="RuleBase" id="RU000481"/>
    </source>
</evidence>
<dbReference type="PROSITE" id="PS00105">
    <property type="entry name" value="AA_TRANSFER_CLASS_1"/>
    <property type="match status" value="1"/>
</dbReference>
<dbReference type="PANTHER" id="PTHR42885">
    <property type="entry name" value="HISTIDINOL-PHOSPHATE AMINOTRANSFERASE-RELATED"/>
    <property type="match status" value="1"/>
</dbReference>
<dbReference type="Pfam" id="PF00155">
    <property type="entry name" value="Aminotran_1_2"/>
    <property type="match status" value="1"/>
</dbReference>
<dbReference type="InterPro" id="IPR004839">
    <property type="entry name" value="Aminotransferase_I/II_large"/>
</dbReference>
<evidence type="ECO:0000313" key="6">
    <source>
        <dbReference type="Proteomes" id="UP000320585"/>
    </source>
</evidence>
<dbReference type="InterPro" id="IPR015424">
    <property type="entry name" value="PyrdxlP-dep_Trfase"/>
</dbReference>
<dbReference type="EMBL" id="AP019697">
    <property type="protein sequence ID" value="BBK25013.1"/>
    <property type="molecule type" value="Genomic_DNA"/>
</dbReference>
<dbReference type="GO" id="GO:0030170">
    <property type="term" value="F:pyridoxal phosphate binding"/>
    <property type="evidence" value="ECO:0007669"/>
    <property type="project" value="InterPro"/>
</dbReference>
<reference evidence="6" key="1">
    <citation type="submission" date="2019-05" db="EMBL/GenBank/DDBJ databases">
        <title>Complete genome sequencing of Dialister sp. strain 5BBH33.</title>
        <authorList>
            <person name="Sakamoto M."/>
            <person name="Murakami T."/>
            <person name="Mori H."/>
        </authorList>
    </citation>
    <scope>NUCLEOTIDE SEQUENCE [LARGE SCALE GENOMIC DNA]</scope>
    <source>
        <strain evidence="6">5BBH33</strain>
    </source>
</reference>
<comment type="cofactor">
    <cofactor evidence="1 3">
        <name>pyridoxal 5'-phosphate</name>
        <dbReference type="ChEBI" id="CHEBI:597326"/>
    </cofactor>
</comment>
<proteinExistence type="inferred from homology"/>
<dbReference type="PANTHER" id="PTHR42885:SF1">
    <property type="entry name" value="THREONINE-PHOSPHATE DECARBOXYLASE"/>
    <property type="match status" value="1"/>
</dbReference>
<keyword evidence="2" id="KW-0663">Pyridoxal phosphate</keyword>
<evidence type="ECO:0000256" key="1">
    <source>
        <dbReference type="ARBA" id="ARBA00001933"/>
    </source>
</evidence>
<comment type="similarity">
    <text evidence="3">Belongs to the class-I pyridoxal-phosphate-dependent aminotransferase family.</text>
</comment>
<dbReference type="InterPro" id="IPR015422">
    <property type="entry name" value="PyrdxlP-dep_Trfase_small"/>
</dbReference>
<dbReference type="InterPro" id="IPR004838">
    <property type="entry name" value="NHTrfase_class1_PyrdxlP-BS"/>
</dbReference>
<protein>
    <recommendedName>
        <fullName evidence="3">Aminotransferase</fullName>
        <ecNumber evidence="3">2.6.1.-</ecNumber>
    </recommendedName>
</protein>
<name>A0A8D5A128_9FIRM</name>
<gene>
    <name evidence="5" type="ORF">Dia5BBH33_09480</name>
</gene>
<dbReference type="GO" id="GO:0008483">
    <property type="term" value="F:transaminase activity"/>
    <property type="evidence" value="ECO:0007669"/>
    <property type="project" value="UniProtKB-KW"/>
</dbReference>